<dbReference type="Pfam" id="PF08398">
    <property type="entry name" value="Phospholip_A2_4"/>
    <property type="match status" value="1"/>
</dbReference>
<reference evidence="3 4" key="1">
    <citation type="submission" date="2019-08" db="EMBL/GenBank/DDBJ databases">
        <title>The genome of the soybean aphid Biotype 1, its phylome, world population structure and adaptation to the North American continent.</title>
        <authorList>
            <person name="Giordano R."/>
            <person name="Donthu R.K."/>
            <person name="Hernandez A.G."/>
            <person name="Wright C.L."/>
            <person name="Zimin A.V."/>
        </authorList>
    </citation>
    <scope>NUCLEOTIDE SEQUENCE [LARGE SCALE GENOMIC DNA]</scope>
    <source>
        <tissue evidence="3">Whole aphids</tissue>
    </source>
</reference>
<keyword evidence="1" id="KW-0472">Membrane</keyword>
<protein>
    <recommendedName>
        <fullName evidence="2">Phospholipase A2-like domain-containing protein</fullName>
    </recommendedName>
</protein>
<dbReference type="AlphaFoldDB" id="A0A6G0SXD2"/>
<accession>A0A6G0SXD2</accession>
<feature type="transmembrane region" description="Helical" evidence="1">
    <location>
        <begin position="175"/>
        <end position="199"/>
    </location>
</feature>
<proteinExistence type="predicted"/>
<evidence type="ECO:0000313" key="3">
    <source>
        <dbReference type="EMBL" id="KAE9522922.1"/>
    </source>
</evidence>
<evidence type="ECO:0000256" key="1">
    <source>
        <dbReference type="SAM" id="Phobius"/>
    </source>
</evidence>
<name>A0A6G0SXD2_APHGL</name>
<evidence type="ECO:0000259" key="2">
    <source>
        <dbReference type="Pfam" id="PF08398"/>
    </source>
</evidence>
<dbReference type="GO" id="GO:0005198">
    <property type="term" value="F:structural molecule activity"/>
    <property type="evidence" value="ECO:0007669"/>
    <property type="project" value="InterPro"/>
</dbReference>
<gene>
    <name evidence="3" type="ORF">AGLY_016681</name>
</gene>
<dbReference type="OrthoDB" id="6622896at2759"/>
<feature type="domain" description="Phospholipase A2-like" evidence="2">
    <location>
        <begin position="26"/>
        <end position="84"/>
    </location>
</feature>
<dbReference type="EMBL" id="VYZN01000499">
    <property type="protein sequence ID" value="KAE9522922.1"/>
    <property type="molecule type" value="Genomic_DNA"/>
</dbReference>
<keyword evidence="4" id="KW-1185">Reference proteome</keyword>
<comment type="caution">
    <text evidence="3">The sequence shown here is derived from an EMBL/GenBank/DDBJ whole genome shotgun (WGS) entry which is preliminary data.</text>
</comment>
<evidence type="ECO:0000313" key="4">
    <source>
        <dbReference type="Proteomes" id="UP000475862"/>
    </source>
</evidence>
<organism evidence="3 4">
    <name type="scientific">Aphis glycines</name>
    <name type="common">Soybean aphid</name>
    <dbReference type="NCBI Taxonomy" id="307491"/>
    <lineage>
        <taxon>Eukaryota</taxon>
        <taxon>Metazoa</taxon>
        <taxon>Ecdysozoa</taxon>
        <taxon>Arthropoda</taxon>
        <taxon>Hexapoda</taxon>
        <taxon>Insecta</taxon>
        <taxon>Pterygota</taxon>
        <taxon>Neoptera</taxon>
        <taxon>Paraneoptera</taxon>
        <taxon>Hemiptera</taxon>
        <taxon>Sternorrhyncha</taxon>
        <taxon>Aphidomorpha</taxon>
        <taxon>Aphidoidea</taxon>
        <taxon>Aphididae</taxon>
        <taxon>Aphidini</taxon>
        <taxon>Aphis</taxon>
        <taxon>Aphis</taxon>
    </lineage>
</organism>
<sequence>MSRVRKRNTNKGSGLVNSVINHLPVELHLPGYRFAGPGTKLKERLARGDRGVNSLDELARAHDIAYDRSNSLADRHKADKILENQAWEVFKSKNSGIKEKAAFWLVTTAMKVKRKMGAGCGFKHMVVAAKNAIKNKTTEKNITKLIRTCLTAAKKSKTKKTKTPRIIPIPKKGGVLPLILIFAGLSALGALTGSIGSIVKVVNDFNSDKNTPIHLGKGLYLTPYKGSSYKTVKGKGLYLAPYKGGALYDYEIIKYIALLKIPHFIGVFSRDKLPLHYIHRESVIVNLDDENSGGTHWVAYKKIGKQTSEIQYNKLWSSMFKVFIMYTIMLNGNSISKNAKICLLGFQTNNSIPNINDKCNQIGFIYYEGKNEKTTNLIYSLPTDSYELSEIEAVIKHIPADTEISFELKGNNNSLKCEMLCNVSIDLSMPNNIGELLGFEKNIYNANVKHQSDKLVNITKTNCIYIESNLVMGSFNNGKQCHTIHEFYPNVPPGYKVIEIPTHL</sequence>
<keyword evidence="1" id="KW-0812">Transmembrane</keyword>
<dbReference type="InterPro" id="IPR013607">
    <property type="entry name" value="Phospholipase_A2-like"/>
</dbReference>
<dbReference type="Proteomes" id="UP000475862">
    <property type="component" value="Unassembled WGS sequence"/>
</dbReference>
<feature type="non-terminal residue" evidence="3">
    <location>
        <position position="504"/>
    </location>
</feature>
<keyword evidence="1" id="KW-1133">Transmembrane helix</keyword>